<name>A0ABW0VSI9_9ACTN</name>
<dbReference type="RefSeq" id="WP_346148917.1">
    <property type="nucleotide sequence ID" value="NZ_BAAAUA010000059.1"/>
</dbReference>
<sequence length="123" mass="12802">MPKLTGKAKSLDSPYVGGESTAWVKLRHVRSVEATVAGVTGTPRRPEAVLVVLADGRRAVTSPRLDAGLARQVAAAVAGRLHPAPDGPAGTYLVAADPPLLAEVVVGTGRHATVRFVRIRPQV</sequence>
<comment type="caution">
    <text evidence="1">The sequence shown here is derived from an EMBL/GenBank/DDBJ whole genome shotgun (WGS) entry which is preliminary data.</text>
</comment>
<evidence type="ECO:0000313" key="2">
    <source>
        <dbReference type="Proteomes" id="UP001596066"/>
    </source>
</evidence>
<proteinExistence type="predicted"/>
<protein>
    <submittedName>
        <fullName evidence="1">Uncharacterized protein</fullName>
    </submittedName>
</protein>
<gene>
    <name evidence="1" type="ORF">ACFPZF_37735</name>
</gene>
<organism evidence="1 2">
    <name type="scientific">Kitasatospora cinereorecta</name>
    <dbReference type="NCBI Taxonomy" id="285560"/>
    <lineage>
        <taxon>Bacteria</taxon>
        <taxon>Bacillati</taxon>
        <taxon>Actinomycetota</taxon>
        <taxon>Actinomycetes</taxon>
        <taxon>Kitasatosporales</taxon>
        <taxon>Streptomycetaceae</taxon>
        <taxon>Kitasatospora</taxon>
    </lineage>
</organism>
<evidence type="ECO:0000313" key="1">
    <source>
        <dbReference type="EMBL" id="MFC5647071.1"/>
    </source>
</evidence>
<dbReference type="EMBL" id="JBHSOC010000129">
    <property type="protein sequence ID" value="MFC5647071.1"/>
    <property type="molecule type" value="Genomic_DNA"/>
</dbReference>
<accession>A0ABW0VSI9</accession>
<dbReference type="Proteomes" id="UP001596066">
    <property type="component" value="Unassembled WGS sequence"/>
</dbReference>
<keyword evidence="2" id="KW-1185">Reference proteome</keyword>
<reference evidence="2" key="1">
    <citation type="journal article" date="2019" name="Int. J. Syst. Evol. Microbiol.">
        <title>The Global Catalogue of Microorganisms (GCM) 10K type strain sequencing project: providing services to taxonomists for standard genome sequencing and annotation.</title>
        <authorList>
            <consortium name="The Broad Institute Genomics Platform"/>
            <consortium name="The Broad Institute Genome Sequencing Center for Infectious Disease"/>
            <person name="Wu L."/>
            <person name="Ma J."/>
        </authorList>
    </citation>
    <scope>NUCLEOTIDE SEQUENCE [LARGE SCALE GENOMIC DNA]</scope>
    <source>
        <strain evidence="2">CGMCC 4.1622</strain>
    </source>
</reference>